<name>A0ABX2E728_9FLAO</name>
<evidence type="ECO:0000256" key="1">
    <source>
        <dbReference type="SAM" id="Phobius"/>
    </source>
</evidence>
<keyword evidence="1" id="KW-0472">Membrane</keyword>
<proteinExistence type="predicted"/>
<dbReference type="RefSeq" id="WP_173301142.1">
    <property type="nucleotide sequence ID" value="NZ_JABRWQ010000004.1"/>
</dbReference>
<keyword evidence="1" id="KW-0812">Transmembrane</keyword>
<keyword evidence="1" id="KW-1133">Transmembrane helix</keyword>
<accession>A0ABX2E728</accession>
<keyword evidence="3" id="KW-1185">Reference proteome</keyword>
<evidence type="ECO:0000313" key="2">
    <source>
        <dbReference type="EMBL" id="NRD23501.1"/>
    </source>
</evidence>
<organism evidence="2 3">
    <name type="scientific">Winogradskyella litoriviva</name>
    <dbReference type="NCBI Taxonomy" id="1220182"/>
    <lineage>
        <taxon>Bacteria</taxon>
        <taxon>Pseudomonadati</taxon>
        <taxon>Bacteroidota</taxon>
        <taxon>Flavobacteriia</taxon>
        <taxon>Flavobacteriales</taxon>
        <taxon>Flavobacteriaceae</taxon>
        <taxon>Winogradskyella</taxon>
    </lineage>
</organism>
<protein>
    <recommendedName>
        <fullName evidence="4">SGNH/GDSL hydrolase family protein</fullName>
    </recommendedName>
</protein>
<sequence>MNSEITKKLLKLIGLILIISFGLDKLVFFSLNKISDEVMTGQAIGKLNQFLSIKDSTDFIVFGNSRANHHIDVDLFSKNGFNIGVDGVGIAYNSTLINTLKNDKKQLILIHIDTKNFFDPNYDGSDIRGLKTKYHREKNITNSLNKSKSLSVLQRFYYSMNYNGNSIGILKNYFKPSYNYKTYSGYDPLTVSNSQQEMRDIILAKANTSITEDCMGKTKMNTTAVNYLKSIKSFIDNSPNKKFIFVTTPIYNDTCNEDNKLLSTLMQDLGLKYLDFTNLYKDTKDNSYWKDATHMSVIGAEKFSAYLSEKLKPFM</sequence>
<feature type="transmembrane region" description="Helical" evidence="1">
    <location>
        <begin position="12"/>
        <end position="31"/>
    </location>
</feature>
<dbReference type="Gene3D" id="3.40.50.1110">
    <property type="entry name" value="SGNH hydrolase"/>
    <property type="match status" value="1"/>
</dbReference>
<dbReference type="Proteomes" id="UP000805085">
    <property type="component" value="Unassembled WGS sequence"/>
</dbReference>
<dbReference type="SUPFAM" id="SSF52266">
    <property type="entry name" value="SGNH hydrolase"/>
    <property type="match status" value="1"/>
</dbReference>
<dbReference type="InterPro" id="IPR036514">
    <property type="entry name" value="SGNH_hydro_sf"/>
</dbReference>
<reference evidence="2 3" key="1">
    <citation type="journal article" date="2015" name="Int. J. Syst. Evol. Microbiol.">
        <title>Winogradskyella litoriviva sp. nov., isolated from coastal seawater.</title>
        <authorList>
            <person name="Nedashkovskaya O.I."/>
            <person name="Kukhlevskiy A.D."/>
            <person name="Zhukova N.V."/>
            <person name="Kim S.J."/>
            <person name="Rhee S.K."/>
            <person name="Mikhailov V.V."/>
        </authorList>
    </citation>
    <scope>NUCLEOTIDE SEQUENCE [LARGE SCALE GENOMIC DNA]</scope>
    <source>
        <strain evidence="2 3">KMM6491</strain>
    </source>
</reference>
<comment type="caution">
    <text evidence="2">The sequence shown here is derived from an EMBL/GenBank/DDBJ whole genome shotgun (WGS) entry which is preliminary data.</text>
</comment>
<dbReference type="EMBL" id="JABRWQ010000004">
    <property type="protein sequence ID" value="NRD23501.1"/>
    <property type="molecule type" value="Genomic_DNA"/>
</dbReference>
<gene>
    <name evidence="2" type="ORF">HNV10_09640</name>
</gene>
<evidence type="ECO:0008006" key="4">
    <source>
        <dbReference type="Google" id="ProtNLM"/>
    </source>
</evidence>
<evidence type="ECO:0000313" key="3">
    <source>
        <dbReference type="Proteomes" id="UP000805085"/>
    </source>
</evidence>